<organism evidence="7 8">
    <name type="scientific">Comamonas faecalis</name>
    <dbReference type="NCBI Taxonomy" id="1387849"/>
    <lineage>
        <taxon>Bacteria</taxon>
        <taxon>Pseudomonadati</taxon>
        <taxon>Pseudomonadota</taxon>
        <taxon>Betaproteobacteria</taxon>
        <taxon>Burkholderiales</taxon>
        <taxon>Comamonadaceae</taxon>
        <taxon>Comamonas</taxon>
    </lineage>
</organism>
<evidence type="ECO:0000313" key="7">
    <source>
        <dbReference type="EMBL" id="GAA3993412.1"/>
    </source>
</evidence>
<proteinExistence type="inferred from homology"/>
<keyword evidence="4" id="KW-0413">Isomerase</keyword>
<comment type="catalytic activity">
    <reaction evidence="1">
        <text>chorismate = isochorismate</text>
        <dbReference type="Rhea" id="RHEA:18985"/>
        <dbReference type="ChEBI" id="CHEBI:29748"/>
        <dbReference type="ChEBI" id="CHEBI:29780"/>
        <dbReference type="EC" id="5.4.4.2"/>
    </reaction>
</comment>
<name>A0ABP7R730_9BURK</name>
<evidence type="ECO:0000256" key="5">
    <source>
        <dbReference type="ARBA" id="ARBA00041564"/>
    </source>
</evidence>
<comment type="caution">
    <text evidence="7">The sequence shown here is derived from an EMBL/GenBank/DDBJ whole genome shotgun (WGS) entry which is preliminary data.</text>
</comment>
<evidence type="ECO:0000313" key="8">
    <source>
        <dbReference type="Proteomes" id="UP001501627"/>
    </source>
</evidence>
<keyword evidence="8" id="KW-1185">Reference proteome</keyword>
<dbReference type="InterPro" id="IPR005801">
    <property type="entry name" value="ADC_synthase"/>
</dbReference>
<dbReference type="EC" id="5.4.4.2" evidence="3"/>
<evidence type="ECO:0000256" key="3">
    <source>
        <dbReference type="ARBA" id="ARBA00012824"/>
    </source>
</evidence>
<evidence type="ECO:0000256" key="1">
    <source>
        <dbReference type="ARBA" id="ARBA00000799"/>
    </source>
</evidence>
<dbReference type="Gene3D" id="3.60.120.10">
    <property type="entry name" value="Anthranilate synthase"/>
    <property type="match status" value="1"/>
</dbReference>
<accession>A0ABP7R730</accession>
<reference evidence="8" key="1">
    <citation type="journal article" date="2019" name="Int. J. Syst. Evol. Microbiol.">
        <title>The Global Catalogue of Microorganisms (GCM) 10K type strain sequencing project: providing services to taxonomists for standard genome sequencing and annotation.</title>
        <authorList>
            <consortium name="The Broad Institute Genomics Platform"/>
            <consortium name="The Broad Institute Genome Sequencing Center for Infectious Disease"/>
            <person name="Wu L."/>
            <person name="Ma J."/>
        </authorList>
    </citation>
    <scope>NUCLEOTIDE SEQUENCE [LARGE SCALE GENOMIC DNA]</scope>
    <source>
        <strain evidence="8">JCM 17561</strain>
    </source>
</reference>
<dbReference type="PANTHER" id="PTHR42839">
    <property type="entry name" value="ISOCHORISMATE SYNTHASE ENTC"/>
    <property type="match status" value="1"/>
</dbReference>
<dbReference type="InterPro" id="IPR004561">
    <property type="entry name" value="IsoChor_synthase"/>
</dbReference>
<dbReference type="Pfam" id="PF00425">
    <property type="entry name" value="Chorismate_bind"/>
    <property type="match status" value="1"/>
</dbReference>
<dbReference type="InterPro" id="IPR015890">
    <property type="entry name" value="Chorismate_C"/>
</dbReference>
<dbReference type="RefSeq" id="WP_344869184.1">
    <property type="nucleotide sequence ID" value="NZ_BAABBP010000011.1"/>
</dbReference>
<evidence type="ECO:0000259" key="6">
    <source>
        <dbReference type="Pfam" id="PF00425"/>
    </source>
</evidence>
<feature type="domain" description="Chorismate-utilising enzyme C-terminal" evidence="6">
    <location>
        <begin position="123"/>
        <end position="389"/>
    </location>
</feature>
<gene>
    <name evidence="7" type="primary">dhbC</name>
    <name evidence="7" type="ORF">GCM10022279_16030</name>
</gene>
<dbReference type="NCBIfam" id="TIGR00543">
    <property type="entry name" value="isochor_syn"/>
    <property type="match status" value="1"/>
</dbReference>
<dbReference type="SUPFAM" id="SSF56322">
    <property type="entry name" value="ADC synthase"/>
    <property type="match status" value="1"/>
</dbReference>
<evidence type="ECO:0000256" key="4">
    <source>
        <dbReference type="ARBA" id="ARBA00023235"/>
    </source>
</evidence>
<protein>
    <recommendedName>
        <fullName evidence="3">isochorismate synthase</fullName>
        <ecNumber evidence="3">5.4.4.2</ecNumber>
    </recommendedName>
    <alternativeName>
        <fullName evidence="5">Isochorismate mutase</fullName>
    </alternativeName>
</protein>
<evidence type="ECO:0000256" key="2">
    <source>
        <dbReference type="ARBA" id="ARBA00005297"/>
    </source>
</evidence>
<sequence>MLHPVAIAPAAPSAAAPDFDSILLQGSAGALLGTPMAPALAVPARALGAHAAPLLAALAPGERLAGALPFDRQAASHLLPVRTRTGGAAIGAWLRSHAEDGAPAALQTSKACGWILTAEPGRAAYEDSVARCVRLLRQDGTALRKVVLARTLLAQAKGTVSPWWLAQRLAADPHALRFVVPLPVTHGEAPAWLVGATPERLIARRGARILSEPLAGSAPRLPDAAASQARADALLHSAKDQQEHRYVVQAIADLLAPLCSQLHVPGAPSLYATDTMWHLGTRIEGELKDTSPDALPHASSAALAALLHPTPAVGGTPRAQAMRAIAGLEPVARGFYSGAVGWCDARGDGDWHVALRCAHVQGNAVRLFAGAGIVADSIPASEGAETRAKFNTMLHALCVDGDAPCTL</sequence>
<comment type="similarity">
    <text evidence="2">Belongs to the isochorismate synthase family.</text>
</comment>
<dbReference type="Proteomes" id="UP001501627">
    <property type="component" value="Unassembled WGS sequence"/>
</dbReference>
<dbReference type="EMBL" id="BAABBP010000011">
    <property type="protein sequence ID" value="GAA3993412.1"/>
    <property type="molecule type" value="Genomic_DNA"/>
</dbReference>
<dbReference type="PANTHER" id="PTHR42839:SF2">
    <property type="entry name" value="ISOCHORISMATE SYNTHASE ENTC"/>
    <property type="match status" value="1"/>
</dbReference>